<evidence type="ECO:0000313" key="3">
    <source>
        <dbReference type="Proteomes" id="UP000886595"/>
    </source>
</evidence>
<reference evidence="2 3" key="1">
    <citation type="submission" date="2020-02" db="EMBL/GenBank/DDBJ databases">
        <authorList>
            <person name="Ma Q."/>
            <person name="Huang Y."/>
            <person name="Song X."/>
            <person name="Pei D."/>
        </authorList>
    </citation>
    <scope>NUCLEOTIDE SEQUENCE [LARGE SCALE GENOMIC DNA]</scope>
    <source>
        <strain evidence="2">Sxm20200214</strain>
        <tissue evidence="2">Leaf</tissue>
    </source>
</reference>
<gene>
    <name evidence="2" type="ORF">Bca52824_019345</name>
</gene>
<feature type="region of interest" description="Disordered" evidence="1">
    <location>
        <begin position="118"/>
        <end position="148"/>
    </location>
</feature>
<evidence type="ECO:0000256" key="1">
    <source>
        <dbReference type="SAM" id="MobiDB-lite"/>
    </source>
</evidence>
<proteinExistence type="predicted"/>
<protein>
    <submittedName>
        <fullName evidence="2">Uncharacterized protein</fullName>
    </submittedName>
</protein>
<dbReference type="EMBL" id="JAAMPC010000004">
    <property type="protein sequence ID" value="KAG2316223.1"/>
    <property type="molecule type" value="Genomic_DNA"/>
</dbReference>
<keyword evidence="3" id="KW-1185">Reference proteome</keyword>
<feature type="compositionally biased region" description="Basic and acidic residues" evidence="1">
    <location>
        <begin position="198"/>
        <end position="217"/>
    </location>
</feature>
<organism evidence="2 3">
    <name type="scientific">Brassica carinata</name>
    <name type="common">Ethiopian mustard</name>
    <name type="synonym">Abyssinian cabbage</name>
    <dbReference type="NCBI Taxonomy" id="52824"/>
    <lineage>
        <taxon>Eukaryota</taxon>
        <taxon>Viridiplantae</taxon>
        <taxon>Streptophyta</taxon>
        <taxon>Embryophyta</taxon>
        <taxon>Tracheophyta</taxon>
        <taxon>Spermatophyta</taxon>
        <taxon>Magnoliopsida</taxon>
        <taxon>eudicotyledons</taxon>
        <taxon>Gunneridae</taxon>
        <taxon>Pentapetalae</taxon>
        <taxon>rosids</taxon>
        <taxon>malvids</taxon>
        <taxon>Brassicales</taxon>
        <taxon>Brassicaceae</taxon>
        <taxon>Brassiceae</taxon>
        <taxon>Brassica</taxon>
    </lineage>
</organism>
<accession>A0A8X8AZK7</accession>
<feature type="region of interest" description="Disordered" evidence="1">
    <location>
        <begin position="172"/>
        <end position="234"/>
    </location>
</feature>
<dbReference type="Proteomes" id="UP000886595">
    <property type="component" value="Unassembled WGS sequence"/>
</dbReference>
<dbReference type="AlphaFoldDB" id="A0A8X8AZK7"/>
<evidence type="ECO:0000313" key="2">
    <source>
        <dbReference type="EMBL" id="KAG2316223.1"/>
    </source>
</evidence>
<dbReference type="OrthoDB" id="1135370at2759"/>
<sequence>MIIEAELQLVMSGSRYAPTPPTPWRRAEIRKLINLEMVLVEYLTMFVGTPTLTDRVNTGISRITEVEVENAAGVIRDTLAQYTACADPTESAARRDRVRIAEAQGTIEKNALQMAKIAETRARNSERRISDGDKGSTRTRSGDWDHNTWPRHLEPICLPLYLECPSRAIGSDRRDLRDNEAAPPERSGGKASNRQKKQHAEGDKPRKAASEQAKTKNIEGSFLALPRPRTILRR</sequence>
<comment type="caution">
    <text evidence="2">The sequence shown here is derived from an EMBL/GenBank/DDBJ whole genome shotgun (WGS) entry which is preliminary data.</text>
</comment>
<name>A0A8X8AZK7_BRACI</name>